<protein>
    <submittedName>
        <fullName evidence="2">Uncharacterized protein</fullName>
    </submittedName>
</protein>
<gene>
    <name evidence="2" type="ORF">CLV34_1474</name>
</gene>
<organism evidence="2 3">
    <name type="scientific">Luteimicrobium subarcticum</name>
    <dbReference type="NCBI Taxonomy" id="620910"/>
    <lineage>
        <taxon>Bacteria</taxon>
        <taxon>Bacillati</taxon>
        <taxon>Actinomycetota</taxon>
        <taxon>Actinomycetes</taxon>
        <taxon>Micrococcales</taxon>
        <taxon>Luteimicrobium</taxon>
    </lineage>
</organism>
<reference evidence="2 3" key="1">
    <citation type="submission" date="2017-11" db="EMBL/GenBank/DDBJ databases">
        <title>Genomic Encyclopedia of Archaeal and Bacterial Type Strains, Phase II (KMG-II): From Individual Species to Whole Genera.</title>
        <authorList>
            <person name="Goeker M."/>
        </authorList>
    </citation>
    <scope>NUCLEOTIDE SEQUENCE [LARGE SCALE GENOMIC DNA]</scope>
    <source>
        <strain evidence="2 3">DSM 22413</strain>
    </source>
</reference>
<dbReference type="AlphaFoldDB" id="A0A2M8WSR9"/>
<evidence type="ECO:0000313" key="2">
    <source>
        <dbReference type="EMBL" id="PJI93991.1"/>
    </source>
</evidence>
<keyword evidence="3" id="KW-1185">Reference proteome</keyword>
<proteinExistence type="predicted"/>
<dbReference type="Proteomes" id="UP000231586">
    <property type="component" value="Unassembled WGS sequence"/>
</dbReference>
<evidence type="ECO:0000313" key="3">
    <source>
        <dbReference type="Proteomes" id="UP000231586"/>
    </source>
</evidence>
<evidence type="ECO:0000256" key="1">
    <source>
        <dbReference type="SAM" id="MobiDB-lite"/>
    </source>
</evidence>
<comment type="caution">
    <text evidence="2">The sequence shown here is derived from an EMBL/GenBank/DDBJ whole genome shotgun (WGS) entry which is preliminary data.</text>
</comment>
<dbReference type="OrthoDB" id="4842880at2"/>
<sequence length="187" mass="19411">MPADTPPPPDDAPVRRLGRVGRTWRLAAAGTGLVVLVVAQLIPPSTLDTNDWFPLGSLSQYAFAGDPNGVVASSGVVGVTADGTEVSVWLDQMGIGVGHAEIEAQVDRIVADPSLLQDVADAYAWRFPDRAPLVEVRLERTTTQLHDGKPTADRSTEVLATWDVEDAGGSGTGSTDGTGSAHEGAGS</sequence>
<name>A0A2M8WSR9_9MICO</name>
<dbReference type="EMBL" id="PGTZ01000007">
    <property type="protein sequence ID" value="PJI93991.1"/>
    <property type="molecule type" value="Genomic_DNA"/>
</dbReference>
<dbReference type="RefSeq" id="WP_100349594.1">
    <property type="nucleotide sequence ID" value="NZ_PGTZ01000007.1"/>
</dbReference>
<feature type="region of interest" description="Disordered" evidence="1">
    <location>
        <begin position="162"/>
        <end position="187"/>
    </location>
</feature>
<accession>A0A2M8WSR9</accession>